<feature type="compositionally biased region" description="Basic and acidic residues" evidence="1">
    <location>
        <begin position="56"/>
        <end position="78"/>
    </location>
</feature>
<dbReference type="Proteomes" id="UP001054902">
    <property type="component" value="Unassembled WGS sequence"/>
</dbReference>
<evidence type="ECO:0000313" key="3">
    <source>
        <dbReference type="EMBL" id="GFH56642.1"/>
    </source>
</evidence>
<protein>
    <submittedName>
        <fullName evidence="3">Uncharacterized protein</fullName>
    </submittedName>
</protein>
<keyword evidence="2" id="KW-0472">Membrane</keyword>
<dbReference type="AlphaFoldDB" id="A0AAD3HAH1"/>
<accession>A0AAD3HAH1</accession>
<comment type="caution">
    <text evidence="3">The sequence shown here is derived from an EMBL/GenBank/DDBJ whole genome shotgun (WGS) entry which is preliminary data.</text>
</comment>
<keyword evidence="2" id="KW-1133">Transmembrane helix</keyword>
<gene>
    <name evidence="3" type="ORF">CTEN210_13118</name>
</gene>
<evidence type="ECO:0000256" key="1">
    <source>
        <dbReference type="SAM" id="MobiDB-lite"/>
    </source>
</evidence>
<feature type="transmembrane region" description="Helical" evidence="2">
    <location>
        <begin position="16"/>
        <end position="36"/>
    </location>
</feature>
<keyword evidence="2" id="KW-0812">Transmembrane</keyword>
<keyword evidence="4" id="KW-1185">Reference proteome</keyword>
<evidence type="ECO:0000313" key="4">
    <source>
        <dbReference type="Proteomes" id="UP001054902"/>
    </source>
</evidence>
<proteinExistence type="predicted"/>
<name>A0AAD3HAH1_9STRA</name>
<sequence>MTPTKLPKNKAPPSTFLFMKAGLPLMLFTIGASYVVKSGIEGKQREADAYKGASSKSERQARLEQEQNDMMEKISKIRKTDFDNTRRIERPEEILERRKQERERRNRWYNRAWRFVSFQK</sequence>
<reference evidence="3 4" key="1">
    <citation type="journal article" date="2021" name="Sci. Rep.">
        <title>The genome of the diatom Chaetoceros tenuissimus carries an ancient integrated fragment of an extant virus.</title>
        <authorList>
            <person name="Hongo Y."/>
            <person name="Kimura K."/>
            <person name="Takaki Y."/>
            <person name="Yoshida Y."/>
            <person name="Baba S."/>
            <person name="Kobayashi G."/>
            <person name="Nagasaki K."/>
            <person name="Hano T."/>
            <person name="Tomaru Y."/>
        </authorList>
    </citation>
    <scope>NUCLEOTIDE SEQUENCE [LARGE SCALE GENOMIC DNA]</scope>
    <source>
        <strain evidence="3 4">NIES-3715</strain>
    </source>
</reference>
<organism evidence="3 4">
    <name type="scientific">Chaetoceros tenuissimus</name>
    <dbReference type="NCBI Taxonomy" id="426638"/>
    <lineage>
        <taxon>Eukaryota</taxon>
        <taxon>Sar</taxon>
        <taxon>Stramenopiles</taxon>
        <taxon>Ochrophyta</taxon>
        <taxon>Bacillariophyta</taxon>
        <taxon>Coscinodiscophyceae</taxon>
        <taxon>Chaetocerotophycidae</taxon>
        <taxon>Chaetocerotales</taxon>
        <taxon>Chaetocerotaceae</taxon>
        <taxon>Chaetoceros</taxon>
    </lineage>
</organism>
<dbReference type="EMBL" id="BLLK01000055">
    <property type="protein sequence ID" value="GFH56642.1"/>
    <property type="molecule type" value="Genomic_DNA"/>
</dbReference>
<feature type="region of interest" description="Disordered" evidence="1">
    <location>
        <begin position="45"/>
        <end position="78"/>
    </location>
</feature>
<evidence type="ECO:0000256" key="2">
    <source>
        <dbReference type="SAM" id="Phobius"/>
    </source>
</evidence>